<protein>
    <submittedName>
        <fullName evidence="5">M56 family metallopeptidase</fullName>
    </submittedName>
    <submittedName>
        <fullName evidence="4">Signal transducer regulating beta-lactamase production, contains metallopeptidase domain</fullName>
    </submittedName>
</protein>
<dbReference type="CDD" id="cd07341">
    <property type="entry name" value="M56_BlaR1_MecR1_like"/>
    <property type="match status" value="1"/>
</dbReference>
<evidence type="ECO:0000313" key="4">
    <source>
        <dbReference type="EMBL" id="SFW52059.1"/>
    </source>
</evidence>
<name>A0A1K1PX76_9BACT</name>
<dbReference type="Proteomes" id="UP000183788">
    <property type="component" value="Unassembled WGS sequence"/>
</dbReference>
<gene>
    <name evidence="4" type="ORF">SAMN05661012_02328</name>
    <name evidence="5" type="ORF">SR876_15385</name>
</gene>
<dbReference type="STRING" id="1004.SAMN05661012_02328"/>
<keyword evidence="2" id="KW-0812">Transmembrane</keyword>
<feature type="compositionally biased region" description="Pro residues" evidence="1">
    <location>
        <begin position="299"/>
        <end position="308"/>
    </location>
</feature>
<keyword evidence="7" id="KW-1185">Reference proteome</keyword>
<dbReference type="Proteomes" id="UP001326715">
    <property type="component" value="Chromosome"/>
</dbReference>
<evidence type="ECO:0000256" key="2">
    <source>
        <dbReference type="SAM" id="Phobius"/>
    </source>
</evidence>
<feature type="transmembrane region" description="Helical" evidence="2">
    <location>
        <begin position="260"/>
        <end position="279"/>
    </location>
</feature>
<dbReference type="PANTHER" id="PTHR34978">
    <property type="entry name" value="POSSIBLE SENSOR-TRANSDUCER PROTEIN BLAR"/>
    <property type="match status" value="1"/>
</dbReference>
<reference evidence="4 6" key="1">
    <citation type="submission" date="2016-11" db="EMBL/GenBank/DDBJ databases">
        <authorList>
            <person name="Jaros S."/>
            <person name="Januszkiewicz K."/>
            <person name="Wedrychowicz H."/>
        </authorList>
    </citation>
    <scope>NUCLEOTIDE SEQUENCE [LARGE SCALE GENOMIC DNA]</scope>
    <source>
        <strain evidence="4 6">DSM 784</strain>
    </source>
</reference>
<organism evidence="4 6">
    <name type="scientific">Chitinophaga sancti</name>
    <dbReference type="NCBI Taxonomy" id="1004"/>
    <lineage>
        <taxon>Bacteria</taxon>
        <taxon>Pseudomonadati</taxon>
        <taxon>Bacteroidota</taxon>
        <taxon>Chitinophagia</taxon>
        <taxon>Chitinophagales</taxon>
        <taxon>Chitinophagaceae</taxon>
        <taxon>Chitinophaga</taxon>
    </lineage>
</organism>
<evidence type="ECO:0000313" key="6">
    <source>
        <dbReference type="Proteomes" id="UP000183788"/>
    </source>
</evidence>
<dbReference type="OrthoDB" id="649093at2"/>
<feature type="region of interest" description="Disordered" evidence="1">
    <location>
        <begin position="297"/>
        <end position="373"/>
    </location>
</feature>
<feature type="transmembrane region" description="Helical" evidence="2">
    <location>
        <begin position="34"/>
        <end position="50"/>
    </location>
</feature>
<dbReference type="EMBL" id="CP140154">
    <property type="protein sequence ID" value="WQG92902.1"/>
    <property type="molecule type" value="Genomic_DNA"/>
</dbReference>
<feature type="compositionally biased region" description="Pro residues" evidence="1">
    <location>
        <begin position="317"/>
        <end position="330"/>
    </location>
</feature>
<evidence type="ECO:0000256" key="1">
    <source>
        <dbReference type="SAM" id="MobiDB-lite"/>
    </source>
</evidence>
<evidence type="ECO:0000313" key="7">
    <source>
        <dbReference type="Proteomes" id="UP001326715"/>
    </source>
</evidence>
<feature type="domain" description="Peptidase M56" evidence="3">
    <location>
        <begin position="150"/>
        <end position="250"/>
    </location>
</feature>
<evidence type="ECO:0000313" key="5">
    <source>
        <dbReference type="EMBL" id="WQG92902.1"/>
    </source>
</evidence>
<dbReference type="EMBL" id="FPIZ01000006">
    <property type="protein sequence ID" value="SFW52059.1"/>
    <property type="molecule type" value="Genomic_DNA"/>
</dbReference>
<reference evidence="5 7" key="2">
    <citation type="submission" date="2023-11" db="EMBL/GenBank/DDBJ databases">
        <title>MicrobeMod: A computational toolkit for identifying prokaryotic methylation and restriction-modification with nanopore sequencing.</title>
        <authorList>
            <person name="Crits-Christoph A."/>
            <person name="Kang S.C."/>
            <person name="Lee H."/>
            <person name="Ostrov N."/>
        </authorList>
    </citation>
    <scope>NUCLEOTIDE SEQUENCE [LARGE SCALE GENOMIC DNA]</scope>
    <source>
        <strain evidence="5 7">ATCC 23090</strain>
    </source>
</reference>
<dbReference type="PANTHER" id="PTHR34978:SF3">
    <property type="entry name" value="SLR0241 PROTEIN"/>
    <property type="match status" value="1"/>
</dbReference>
<dbReference type="Pfam" id="PF05569">
    <property type="entry name" value="Peptidase_M56"/>
    <property type="match status" value="1"/>
</dbReference>
<feature type="compositionally biased region" description="Pro residues" evidence="1">
    <location>
        <begin position="349"/>
        <end position="371"/>
    </location>
</feature>
<dbReference type="InterPro" id="IPR052173">
    <property type="entry name" value="Beta-lactam_resp_regulator"/>
</dbReference>
<evidence type="ECO:0000259" key="3">
    <source>
        <dbReference type="Pfam" id="PF05569"/>
    </source>
</evidence>
<keyword evidence="2" id="KW-1133">Transmembrane helix</keyword>
<accession>A0A1K1PX76</accession>
<sequence>MLLFLLKANIALTLFYLAYRFGLRRLTFYTLNRVFLLLAIICAAVCPFINPETIFRHKRPFTGAAMGYVINFNDLRQPATPWFNVVLIYIFWAGVIVMTLRLLMQLSSLWVLHRSSRKDKVFEQQVRVTDQSLQPFSFLHNIYINPGMHSPAELPDIMRHEQVHVRQWHTLDVLLSELNKIFYWFNPGAWLISIAIRENLEFITDRYVLRQGADIKDYQYSLLKVSGIPYATAIANNFNFSHLKQRIMMMNKKRSSKYNLVRYIVLGSIMIIALVSLNYTRAAITVTVKNALRADTGVTPPPPPPAPPMVQEVPDGKVPPPPPPRPPKAPKAPKGAKEPPAITVDVHPVPAPKPMAAPAPPPPPPPPPPADSLPKIIFRSSAGSNMGIFEASKQPEVYVDNQYKGKTMPAENTDIKSVFVFKDDNVPAEYGEDARKSGLILIFTKDYNGPEGAVKEEKATAVMKVEGNKVKGIIKDEKPKGH</sequence>
<feature type="transmembrane region" description="Helical" evidence="2">
    <location>
        <begin position="6"/>
        <end position="22"/>
    </location>
</feature>
<dbReference type="AlphaFoldDB" id="A0A1K1PX76"/>
<proteinExistence type="predicted"/>
<keyword evidence="2" id="KW-0472">Membrane</keyword>
<dbReference type="InterPro" id="IPR008756">
    <property type="entry name" value="Peptidase_M56"/>
</dbReference>
<feature type="transmembrane region" description="Helical" evidence="2">
    <location>
        <begin position="82"/>
        <end position="104"/>
    </location>
</feature>
<dbReference type="RefSeq" id="WP_072360072.1">
    <property type="nucleotide sequence ID" value="NZ_CP139972.1"/>
</dbReference>